<evidence type="ECO:0000313" key="1">
    <source>
        <dbReference type="EMBL" id="AAW40420.1"/>
    </source>
</evidence>
<proteinExistence type="predicted"/>
<protein>
    <submittedName>
        <fullName evidence="1">Uncharacterized protein</fullName>
    </submittedName>
</protein>
<reference evidence="1 2" key="1">
    <citation type="journal article" date="2005" name="Science">
        <title>Genome sequence of the PCE-dechlorinating bacterium Dehalococcoides ethenogenes.</title>
        <authorList>
            <person name="Seshadri R."/>
            <person name="Adrian L."/>
            <person name="Fouts D.E."/>
            <person name="Eisen J.A."/>
            <person name="Phillippy A.M."/>
            <person name="Methe B.A."/>
            <person name="Ward N.L."/>
            <person name="Nelson W.C."/>
            <person name="Deboy R.T."/>
            <person name="Khouri H.M."/>
            <person name="Kolonay J.F."/>
            <person name="Dodson R.J."/>
            <person name="Daugherty S.C."/>
            <person name="Brinkac L.M."/>
            <person name="Sullivan S.A."/>
            <person name="Madupu R."/>
            <person name="Nelson K.E."/>
            <person name="Kang K.H."/>
            <person name="Impraim M."/>
            <person name="Tran K."/>
            <person name="Robinson J.M."/>
            <person name="Forberger H.A."/>
            <person name="Fraser C.M."/>
            <person name="Zinder S.H."/>
            <person name="Heidelberg J.F."/>
        </authorList>
    </citation>
    <scope>NUCLEOTIDE SEQUENCE [LARGE SCALE GENOMIC DNA]</scope>
    <source>
        <strain evidence="2">ATCC BAA-2266 / KCTC 15142 / 195</strain>
    </source>
</reference>
<dbReference type="HOGENOM" id="CLU_3342850_0_0_0"/>
<evidence type="ECO:0000313" key="2">
    <source>
        <dbReference type="Proteomes" id="UP000008289"/>
    </source>
</evidence>
<gene>
    <name evidence="1" type="ordered locus">DET0335</name>
</gene>
<accession>Q3Z9L7</accession>
<keyword evidence="2" id="KW-1185">Reference proteome</keyword>
<organism evidence="1 2">
    <name type="scientific">Dehalococcoides mccartyi (strain ATCC BAA-2266 / KCTC 15142 / 195)</name>
    <name type="common">Dehalococcoides ethenogenes (strain 195)</name>
    <dbReference type="NCBI Taxonomy" id="243164"/>
    <lineage>
        <taxon>Bacteria</taxon>
        <taxon>Bacillati</taxon>
        <taxon>Chloroflexota</taxon>
        <taxon>Dehalococcoidia</taxon>
        <taxon>Dehalococcoidales</taxon>
        <taxon>Dehalococcoidaceae</taxon>
        <taxon>Dehalococcoides</taxon>
    </lineage>
</organism>
<dbReference type="Proteomes" id="UP000008289">
    <property type="component" value="Chromosome"/>
</dbReference>
<name>Q3Z9L7_DEHM1</name>
<dbReference type="EMBL" id="CP000027">
    <property type="protein sequence ID" value="AAW40420.1"/>
    <property type="molecule type" value="Genomic_DNA"/>
</dbReference>
<dbReference type="KEGG" id="det:DET0335"/>
<dbReference type="AlphaFoldDB" id="Q3Z9L7"/>
<dbReference type="InParanoid" id="Q3Z9L7"/>
<sequence>MSRKIQVCCYQPVKALPGGYPKLSKRNFLDIEDTFGV</sequence>